<feature type="domain" description="VWFA" evidence="2">
    <location>
        <begin position="149"/>
        <end position="347"/>
    </location>
</feature>
<organism evidence="3 4">
    <name type="scientific">Helicobacter marmotae</name>
    <dbReference type="NCBI Taxonomy" id="152490"/>
    <lineage>
        <taxon>Bacteria</taxon>
        <taxon>Pseudomonadati</taxon>
        <taxon>Campylobacterota</taxon>
        <taxon>Epsilonproteobacteria</taxon>
        <taxon>Campylobacterales</taxon>
        <taxon>Helicobacteraceae</taxon>
        <taxon>Helicobacter</taxon>
    </lineage>
</organism>
<evidence type="ECO:0000313" key="3">
    <source>
        <dbReference type="EMBL" id="RDU59765.1"/>
    </source>
</evidence>
<dbReference type="RefSeq" id="WP_115511838.1">
    <property type="nucleotide sequence ID" value="NZ_NXLR01000009.1"/>
</dbReference>
<dbReference type="AlphaFoldDB" id="A0A3D8I428"/>
<comment type="caution">
    <text evidence="3">The sequence shown here is derived from an EMBL/GenBank/DDBJ whole genome shotgun (WGS) entry which is preliminary data.</text>
</comment>
<evidence type="ECO:0000313" key="4">
    <source>
        <dbReference type="Proteomes" id="UP000256599"/>
    </source>
</evidence>
<feature type="region of interest" description="Disordered" evidence="1">
    <location>
        <begin position="339"/>
        <end position="366"/>
    </location>
</feature>
<evidence type="ECO:0000259" key="2">
    <source>
        <dbReference type="PROSITE" id="PS50234"/>
    </source>
</evidence>
<dbReference type="PROSITE" id="PS50234">
    <property type="entry name" value="VWFA"/>
    <property type="match status" value="1"/>
</dbReference>
<dbReference type="EMBL" id="NXLR01000009">
    <property type="protein sequence ID" value="RDU59765.1"/>
    <property type="molecule type" value="Genomic_DNA"/>
</dbReference>
<dbReference type="InterPro" id="IPR036465">
    <property type="entry name" value="vWFA_dom_sf"/>
</dbReference>
<gene>
    <name evidence="3" type="ORF">CQA63_05835</name>
</gene>
<protein>
    <recommendedName>
        <fullName evidence="2">VWFA domain-containing protein</fullName>
    </recommendedName>
</protein>
<reference evidence="3 4" key="1">
    <citation type="submission" date="2018-04" db="EMBL/GenBank/DDBJ databases">
        <title>Novel Campyloabacter and Helicobacter Species and Strains.</title>
        <authorList>
            <person name="Mannion A.J."/>
            <person name="Shen Z."/>
            <person name="Fox J.G."/>
        </authorList>
    </citation>
    <scope>NUCLEOTIDE SEQUENCE [LARGE SCALE GENOMIC DNA]</scope>
    <source>
        <strain evidence="3 4">MIT 98-6070</strain>
    </source>
</reference>
<proteinExistence type="predicted"/>
<keyword evidence="4" id="KW-1185">Reference proteome</keyword>
<dbReference type="Gene3D" id="3.40.50.410">
    <property type="entry name" value="von Willebrand factor, type A domain"/>
    <property type="match status" value="1"/>
</dbReference>
<evidence type="ECO:0000256" key="1">
    <source>
        <dbReference type="SAM" id="MobiDB-lite"/>
    </source>
</evidence>
<dbReference type="Proteomes" id="UP000256599">
    <property type="component" value="Unassembled WGS sequence"/>
</dbReference>
<sequence>MKNLPFIVCICALAYSLIYAKTPKIPEVDEKLIQTLLSPLIYGTKCKQMREISHFDPSVLWVENNSKLDVQQISPKIHYLRFAGAILNGGIYDFKAQAYISPNREFMYFLKGSELVVQNICDKQQFVLRNYENKSDVLHLKLRNKPAKEIAIVLNVADSMKDYVLAFKEIAPFVAKHIFKDEQKDVYSKITLVAFSSSYIKDFDDVIHTEDFINDVKSLQVKSTQSKMVNYALIKAMSHFSKDNGLQKEVYLITNTEQSDKHNTERLLKLTKNLNDNIVYNSGGSKENWVKIHTFSLGSDMPFLRTLAKESGGEDYVLKSIYEFKKALLKLSNDGKDVNPKEIGNEIIPSKTHKMYDPDNPNEPPK</sequence>
<accession>A0A3D8I428</accession>
<dbReference type="InterPro" id="IPR002035">
    <property type="entry name" value="VWF_A"/>
</dbReference>
<dbReference type="SUPFAM" id="SSF53300">
    <property type="entry name" value="vWA-like"/>
    <property type="match status" value="1"/>
</dbReference>
<name>A0A3D8I428_9HELI</name>